<keyword evidence="1" id="KW-1133">Transmembrane helix</keyword>
<gene>
    <name evidence="2" type="ORF">C3K47_02065</name>
</gene>
<reference evidence="2 3" key="1">
    <citation type="submission" date="2018-01" db="EMBL/GenBank/DDBJ databases">
        <authorList>
            <person name="Gaut B.S."/>
            <person name="Morton B.R."/>
            <person name="Clegg M.T."/>
            <person name="Duvall M.R."/>
        </authorList>
    </citation>
    <scope>NUCLEOTIDE SEQUENCE [LARGE SCALE GENOMIC DNA]</scope>
    <source>
        <strain evidence="2 3">HR-AV</strain>
    </source>
</reference>
<feature type="transmembrane region" description="Helical" evidence="1">
    <location>
        <begin position="45"/>
        <end position="64"/>
    </location>
</feature>
<keyword evidence="1" id="KW-0472">Membrane</keyword>
<name>A0A2S5A9S0_9SPHI</name>
<dbReference type="AlphaFoldDB" id="A0A2S5A9S0"/>
<feature type="transmembrane region" description="Helical" evidence="1">
    <location>
        <begin position="76"/>
        <end position="99"/>
    </location>
</feature>
<dbReference type="EMBL" id="PQVF01000001">
    <property type="protein sequence ID" value="POY39305.1"/>
    <property type="molecule type" value="Genomic_DNA"/>
</dbReference>
<evidence type="ECO:0000313" key="3">
    <source>
        <dbReference type="Proteomes" id="UP000236893"/>
    </source>
</evidence>
<keyword evidence="3" id="KW-1185">Reference proteome</keyword>
<evidence type="ECO:0000256" key="1">
    <source>
        <dbReference type="SAM" id="Phobius"/>
    </source>
</evidence>
<feature type="transmembrane region" description="Helical" evidence="1">
    <location>
        <begin position="12"/>
        <end position="33"/>
    </location>
</feature>
<keyword evidence="1" id="KW-0812">Transmembrane</keyword>
<sequence length="116" mass="12805">MTLPIANKNSVFKKLASCLICGLTLSALILLIGNGGNIPWFPASVVFPLVGIVLVASLFFPFIWQYLEKQQKITSDVVYGVIYSIIRFAIAINIAAFGWKKVFGLQFLVPEEPTNQ</sequence>
<organism evidence="2 3">
    <name type="scientific">Solitalea longa</name>
    <dbReference type="NCBI Taxonomy" id="2079460"/>
    <lineage>
        <taxon>Bacteria</taxon>
        <taxon>Pseudomonadati</taxon>
        <taxon>Bacteroidota</taxon>
        <taxon>Sphingobacteriia</taxon>
        <taxon>Sphingobacteriales</taxon>
        <taxon>Sphingobacteriaceae</taxon>
        <taxon>Solitalea</taxon>
    </lineage>
</organism>
<protein>
    <submittedName>
        <fullName evidence="2">Uncharacterized protein</fullName>
    </submittedName>
</protein>
<comment type="caution">
    <text evidence="2">The sequence shown here is derived from an EMBL/GenBank/DDBJ whole genome shotgun (WGS) entry which is preliminary data.</text>
</comment>
<dbReference type="Proteomes" id="UP000236893">
    <property type="component" value="Unassembled WGS sequence"/>
</dbReference>
<evidence type="ECO:0000313" key="2">
    <source>
        <dbReference type="EMBL" id="POY39305.1"/>
    </source>
</evidence>
<proteinExistence type="predicted"/>
<accession>A0A2S5A9S0</accession>